<keyword evidence="1" id="KW-0472">Membrane</keyword>
<protein>
    <submittedName>
        <fullName evidence="2">Uncharacterized protein</fullName>
    </submittedName>
</protein>
<keyword evidence="1" id="KW-0812">Transmembrane</keyword>
<accession>A0A382G953</accession>
<sequence length="99" mass="11644">MRENNVVLAFSALLAMVAIVIVVIPFFRTPKKTDTLRPQDAKSLRYERESIYQALETLRLERELGQVDDREYQRQLREYRYQAALALQLEAQVNSDQEL</sequence>
<feature type="transmembrane region" description="Helical" evidence="1">
    <location>
        <begin position="6"/>
        <end position="27"/>
    </location>
</feature>
<proteinExistence type="predicted"/>
<feature type="non-terminal residue" evidence="2">
    <location>
        <position position="99"/>
    </location>
</feature>
<reference evidence="2" key="1">
    <citation type="submission" date="2018-05" db="EMBL/GenBank/DDBJ databases">
        <authorList>
            <person name="Lanie J.A."/>
            <person name="Ng W.-L."/>
            <person name="Kazmierczak K.M."/>
            <person name="Andrzejewski T.M."/>
            <person name="Davidsen T.M."/>
            <person name="Wayne K.J."/>
            <person name="Tettelin H."/>
            <person name="Glass J.I."/>
            <person name="Rusch D."/>
            <person name="Podicherti R."/>
            <person name="Tsui H.-C.T."/>
            <person name="Winkler M.E."/>
        </authorList>
    </citation>
    <scope>NUCLEOTIDE SEQUENCE</scope>
</reference>
<keyword evidence="1" id="KW-1133">Transmembrane helix</keyword>
<dbReference type="EMBL" id="UINC01053970">
    <property type="protein sequence ID" value="SVB71133.1"/>
    <property type="molecule type" value="Genomic_DNA"/>
</dbReference>
<dbReference type="AlphaFoldDB" id="A0A382G953"/>
<organism evidence="2">
    <name type="scientific">marine metagenome</name>
    <dbReference type="NCBI Taxonomy" id="408172"/>
    <lineage>
        <taxon>unclassified sequences</taxon>
        <taxon>metagenomes</taxon>
        <taxon>ecological metagenomes</taxon>
    </lineage>
</organism>
<name>A0A382G953_9ZZZZ</name>
<gene>
    <name evidence="2" type="ORF">METZ01_LOCUS223987</name>
</gene>
<evidence type="ECO:0000313" key="2">
    <source>
        <dbReference type="EMBL" id="SVB71133.1"/>
    </source>
</evidence>
<evidence type="ECO:0000256" key="1">
    <source>
        <dbReference type="SAM" id="Phobius"/>
    </source>
</evidence>